<name>A0AAE0UVU5_9TELE</name>
<protein>
    <submittedName>
        <fullName evidence="1">Uncharacterized protein</fullName>
    </submittedName>
</protein>
<dbReference type="Proteomes" id="UP001274896">
    <property type="component" value="Unassembled WGS sequence"/>
</dbReference>
<dbReference type="AlphaFoldDB" id="A0AAE0UVU5"/>
<accession>A0AAE0UVU5</accession>
<comment type="caution">
    <text evidence="1">The sequence shown here is derived from an EMBL/GenBank/DDBJ whole genome shotgun (WGS) entry which is preliminary data.</text>
</comment>
<evidence type="ECO:0000313" key="2">
    <source>
        <dbReference type="Proteomes" id="UP001274896"/>
    </source>
</evidence>
<keyword evidence="2" id="KW-1185">Reference proteome</keyword>
<evidence type="ECO:0000313" key="1">
    <source>
        <dbReference type="EMBL" id="KAK3519756.1"/>
    </source>
</evidence>
<proteinExistence type="predicted"/>
<dbReference type="EMBL" id="JAUCMX010000016">
    <property type="protein sequence ID" value="KAK3519756.1"/>
    <property type="molecule type" value="Genomic_DNA"/>
</dbReference>
<sequence length="91" mass="10111">MDQSVDALQDALDDADWDMFCRSSDDINMFTEAVLGFIGKLADDTVQKTIIRTFPNQKPWVDKTIHDALRSCAAAYNAGLVQGSHTTFGKR</sequence>
<gene>
    <name evidence="1" type="ORF">QTP70_003911</name>
</gene>
<reference evidence="1" key="1">
    <citation type="submission" date="2023-06" db="EMBL/GenBank/DDBJ databases">
        <title>Male Hemibagrus guttatus genome.</title>
        <authorList>
            <person name="Bian C."/>
        </authorList>
    </citation>
    <scope>NUCLEOTIDE SEQUENCE</scope>
    <source>
        <strain evidence="1">Male_cb2023</strain>
        <tissue evidence="1">Muscle</tissue>
    </source>
</reference>
<organism evidence="1 2">
    <name type="scientific">Hemibagrus guttatus</name>
    <dbReference type="NCBI Taxonomy" id="175788"/>
    <lineage>
        <taxon>Eukaryota</taxon>
        <taxon>Metazoa</taxon>
        <taxon>Chordata</taxon>
        <taxon>Craniata</taxon>
        <taxon>Vertebrata</taxon>
        <taxon>Euteleostomi</taxon>
        <taxon>Actinopterygii</taxon>
        <taxon>Neopterygii</taxon>
        <taxon>Teleostei</taxon>
        <taxon>Ostariophysi</taxon>
        <taxon>Siluriformes</taxon>
        <taxon>Bagridae</taxon>
        <taxon>Hemibagrus</taxon>
    </lineage>
</organism>